<dbReference type="PANTHER" id="PTHR30037:SF4">
    <property type="entry name" value="DNA-3-METHYLADENINE GLYCOSYLASE I"/>
    <property type="match status" value="1"/>
</dbReference>
<keyword evidence="11" id="KW-1185">Reference proteome</keyword>
<dbReference type="GO" id="GO:0046872">
    <property type="term" value="F:metal ion binding"/>
    <property type="evidence" value="ECO:0007669"/>
    <property type="project" value="UniProtKB-KW"/>
</dbReference>
<dbReference type="GO" id="GO:0006284">
    <property type="term" value="P:base-excision repair"/>
    <property type="evidence" value="ECO:0007669"/>
    <property type="project" value="InterPro"/>
</dbReference>
<feature type="binding site" evidence="9">
    <location>
        <position position="18"/>
    </location>
    <ligand>
        <name>Zn(2+)</name>
        <dbReference type="ChEBI" id="CHEBI:29105"/>
    </ligand>
</feature>
<keyword evidence="3" id="KW-0378">Hydrolase</keyword>
<dbReference type="PANTHER" id="PTHR30037">
    <property type="entry name" value="DNA-3-METHYLADENINE GLYCOSYLASE 1"/>
    <property type="match status" value="1"/>
</dbReference>
<evidence type="ECO:0000256" key="6">
    <source>
        <dbReference type="ARBA" id="ARBA00052558"/>
    </source>
</evidence>
<evidence type="ECO:0000256" key="9">
    <source>
        <dbReference type="PIRSR" id="PIRSR605019-1"/>
    </source>
</evidence>
<dbReference type="EC" id="3.2.2.20" evidence="8"/>
<feature type="binding site" evidence="9">
    <location>
        <position position="180"/>
    </location>
    <ligand>
        <name>Zn(2+)</name>
        <dbReference type="ChEBI" id="CHEBI:29105"/>
    </ligand>
</feature>
<comment type="function">
    <text evidence="7">Hydrolysis of the deoxyribose N-glycosidic bond to excise 3-methyladenine from the damaged DNA polymer formed by alkylation lesions.</text>
</comment>
<evidence type="ECO:0000313" key="11">
    <source>
        <dbReference type="Proteomes" id="UP000324760"/>
    </source>
</evidence>
<evidence type="ECO:0000256" key="4">
    <source>
        <dbReference type="ARBA" id="ARBA00022833"/>
    </source>
</evidence>
<evidence type="ECO:0000256" key="1">
    <source>
        <dbReference type="ARBA" id="ARBA00022723"/>
    </source>
</evidence>
<evidence type="ECO:0000313" key="10">
    <source>
        <dbReference type="EMBL" id="QEQ95263.1"/>
    </source>
</evidence>
<evidence type="ECO:0000256" key="2">
    <source>
        <dbReference type="ARBA" id="ARBA00022763"/>
    </source>
</evidence>
<dbReference type="AlphaFoldDB" id="A0A5P1R6M5"/>
<dbReference type="FunFam" id="1.10.340.30:FF:000009">
    <property type="entry name" value="DNA-3-methyladenine glycosylase I"/>
    <property type="match status" value="1"/>
</dbReference>
<sequence>MCQRCYWATHSPLEAAYHDEEWGMPQQDDRVLFEFLILEAAQAGLSWRTVLEKREGYRRYYCDFDPEVVASFGDAEIQAMLADPAIIRNKLKVESSISNARVFLRLQKEYGSFARYVWGFVDNKPIQNALADYRQAPAETNISKQLSKALKKEGMRFVGPTICYAFMQAVGMVNDHEVSCWRHDACKAAGDAFVLEGV</sequence>
<evidence type="ECO:0000256" key="7">
    <source>
        <dbReference type="ARBA" id="ARBA00057608"/>
    </source>
</evidence>
<evidence type="ECO:0000256" key="8">
    <source>
        <dbReference type="ARBA" id="ARBA00066766"/>
    </source>
</evidence>
<reference evidence="10 11" key="1">
    <citation type="journal article" date="2019" name="Biochem. Eng. J.">
        <title>Metabolic engineering of the marine bacteria Neptunomonas concharum for the production of acetoin and meso-2,3-butanediol from acetate.</title>
        <authorList>
            <person name="Li W."/>
            <person name="Pu N."/>
            <person name="Liu C.-X."/>
            <person name="Yuan Q.-P."/>
            <person name="Li Z.-J."/>
        </authorList>
    </citation>
    <scope>NUCLEOTIDE SEQUENCE [LARGE SCALE GENOMIC DNA]</scope>
    <source>
        <strain evidence="10 11">JCM17730</strain>
    </source>
</reference>
<feature type="binding site" evidence="9">
    <location>
        <position position="5"/>
    </location>
    <ligand>
        <name>Zn(2+)</name>
        <dbReference type="ChEBI" id="CHEBI:29105"/>
    </ligand>
</feature>
<name>A0A5P1R6M5_9GAMM</name>
<dbReference type="GO" id="GO:0008725">
    <property type="term" value="F:DNA-3-methyladenine glycosylase activity"/>
    <property type="evidence" value="ECO:0007669"/>
    <property type="project" value="UniProtKB-EC"/>
</dbReference>
<keyword evidence="2" id="KW-0227">DNA damage</keyword>
<feature type="binding site" evidence="9">
    <location>
        <position position="176"/>
    </location>
    <ligand>
        <name>Zn(2+)</name>
        <dbReference type="ChEBI" id="CHEBI:29105"/>
    </ligand>
</feature>
<comment type="catalytic activity">
    <reaction evidence="6">
        <text>Hydrolysis of alkylated DNA, releasing 3-methyladenine.</text>
        <dbReference type="EC" id="3.2.2.20"/>
    </reaction>
</comment>
<accession>A0A5P1R6M5</accession>
<evidence type="ECO:0000256" key="3">
    <source>
        <dbReference type="ARBA" id="ARBA00022801"/>
    </source>
</evidence>
<evidence type="ECO:0000256" key="5">
    <source>
        <dbReference type="ARBA" id="ARBA00023204"/>
    </source>
</evidence>
<dbReference type="Gene3D" id="1.10.340.30">
    <property type="entry name" value="Hypothetical protein, domain 2"/>
    <property type="match status" value="1"/>
</dbReference>
<proteinExistence type="predicted"/>
<dbReference type="EMBL" id="CP043869">
    <property type="protein sequence ID" value="QEQ95263.1"/>
    <property type="molecule type" value="Genomic_DNA"/>
</dbReference>
<dbReference type="OrthoDB" id="9807664at2"/>
<dbReference type="SUPFAM" id="SSF48150">
    <property type="entry name" value="DNA-glycosylase"/>
    <property type="match status" value="1"/>
</dbReference>
<keyword evidence="4 9" id="KW-0862">Zinc</keyword>
<dbReference type="InterPro" id="IPR011257">
    <property type="entry name" value="DNA_glycosylase"/>
</dbReference>
<dbReference type="KEGG" id="ncu:F0U83_00285"/>
<dbReference type="Proteomes" id="UP000324760">
    <property type="component" value="Chromosome"/>
</dbReference>
<dbReference type="Pfam" id="PF03352">
    <property type="entry name" value="Adenine_glyco"/>
    <property type="match status" value="1"/>
</dbReference>
<keyword evidence="5" id="KW-0234">DNA repair</keyword>
<organism evidence="10 11">
    <name type="scientific">Neptunomonas concharum</name>
    <dbReference type="NCBI Taxonomy" id="1031538"/>
    <lineage>
        <taxon>Bacteria</taxon>
        <taxon>Pseudomonadati</taxon>
        <taxon>Pseudomonadota</taxon>
        <taxon>Gammaproteobacteria</taxon>
        <taxon>Oceanospirillales</taxon>
        <taxon>Oceanospirillaceae</taxon>
        <taxon>Neptunomonas</taxon>
    </lineage>
</organism>
<protein>
    <recommendedName>
        <fullName evidence="8">DNA-3-methyladenine glycosylase I</fullName>
        <ecNumber evidence="8">3.2.2.20</ecNumber>
    </recommendedName>
</protein>
<gene>
    <name evidence="10" type="ORF">F0U83_00285</name>
</gene>
<dbReference type="InterPro" id="IPR005019">
    <property type="entry name" value="Adenine_glyco"/>
</dbReference>
<dbReference type="RefSeq" id="WP_138985965.1">
    <property type="nucleotide sequence ID" value="NZ_CP043869.1"/>
</dbReference>
<dbReference type="InterPro" id="IPR052891">
    <property type="entry name" value="DNA-3mA_glycosylase"/>
</dbReference>
<keyword evidence="1 9" id="KW-0479">Metal-binding</keyword>